<sequence>IGSEIFGATIASRYMRNSHILAKFIQSDETTDIFPGEVQYYFEHSLDLSI</sequence>
<name>A0A9W4TC24_9GLOM</name>
<dbReference type="EMBL" id="CAMKVN010023280">
    <property type="protein sequence ID" value="CAI2200088.1"/>
    <property type="molecule type" value="Genomic_DNA"/>
</dbReference>
<dbReference type="OrthoDB" id="2349149at2759"/>
<organism evidence="1 2">
    <name type="scientific">Funneliformis geosporum</name>
    <dbReference type="NCBI Taxonomy" id="1117311"/>
    <lineage>
        <taxon>Eukaryota</taxon>
        <taxon>Fungi</taxon>
        <taxon>Fungi incertae sedis</taxon>
        <taxon>Mucoromycota</taxon>
        <taxon>Glomeromycotina</taxon>
        <taxon>Glomeromycetes</taxon>
        <taxon>Glomerales</taxon>
        <taxon>Glomeraceae</taxon>
        <taxon>Funneliformis</taxon>
    </lineage>
</organism>
<dbReference type="Proteomes" id="UP001153678">
    <property type="component" value="Unassembled WGS sequence"/>
</dbReference>
<gene>
    <name evidence="1" type="ORF">FWILDA_LOCUS19396</name>
</gene>
<feature type="non-terminal residue" evidence="1">
    <location>
        <position position="50"/>
    </location>
</feature>
<reference evidence="1" key="1">
    <citation type="submission" date="2022-08" db="EMBL/GenBank/DDBJ databases">
        <authorList>
            <person name="Kallberg Y."/>
            <person name="Tangrot J."/>
            <person name="Rosling A."/>
        </authorList>
    </citation>
    <scope>NUCLEOTIDE SEQUENCE</scope>
    <source>
        <strain evidence="1">Wild A</strain>
    </source>
</reference>
<protein>
    <submittedName>
        <fullName evidence="1">12953_t:CDS:1</fullName>
    </submittedName>
</protein>
<comment type="caution">
    <text evidence="1">The sequence shown here is derived from an EMBL/GenBank/DDBJ whole genome shotgun (WGS) entry which is preliminary data.</text>
</comment>
<evidence type="ECO:0000313" key="1">
    <source>
        <dbReference type="EMBL" id="CAI2200088.1"/>
    </source>
</evidence>
<feature type="non-terminal residue" evidence="1">
    <location>
        <position position="1"/>
    </location>
</feature>
<keyword evidence="2" id="KW-1185">Reference proteome</keyword>
<evidence type="ECO:0000313" key="2">
    <source>
        <dbReference type="Proteomes" id="UP001153678"/>
    </source>
</evidence>
<proteinExistence type="predicted"/>
<dbReference type="AlphaFoldDB" id="A0A9W4TC24"/>
<accession>A0A9W4TC24</accession>